<organism evidence="3 4">
    <name type="scientific">Plastoroseomonas hellenica</name>
    <dbReference type="NCBI Taxonomy" id="2687306"/>
    <lineage>
        <taxon>Bacteria</taxon>
        <taxon>Pseudomonadati</taxon>
        <taxon>Pseudomonadota</taxon>
        <taxon>Alphaproteobacteria</taxon>
        <taxon>Acetobacterales</taxon>
        <taxon>Acetobacteraceae</taxon>
        <taxon>Plastoroseomonas</taxon>
    </lineage>
</organism>
<comment type="caution">
    <text evidence="3">The sequence shown here is derived from an EMBL/GenBank/DDBJ whole genome shotgun (WGS) entry which is preliminary data.</text>
</comment>
<dbReference type="PANTHER" id="PTHR42928">
    <property type="entry name" value="TRICARBOXYLATE-BINDING PROTEIN"/>
    <property type="match status" value="1"/>
</dbReference>
<evidence type="ECO:0000313" key="4">
    <source>
        <dbReference type="Proteomes" id="UP001196870"/>
    </source>
</evidence>
<dbReference type="EMBL" id="JAAGBB010000048">
    <property type="protein sequence ID" value="MBR0668109.1"/>
    <property type="molecule type" value="Genomic_DNA"/>
</dbReference>
<dbReference type="CDD" id="cd07012">
    <property type="entry name" value="PBP2_Bug_TTT"/>
    <property type="match status" value="1"/>
</dbReference>
<keyword evidence="2" id="KW-0732">Signal</keyword>
<comment type="similarity">
    <text evidence="1">Belongs to the UPF0065 (bug) family.</text>
</comment>
<dbReference type="Proteomes" id="UP001196870">
    <property type="component" value="Unassembled WGS sequence"/>
</dbReference>
<reference evidence="4" key="1">
    <citation type="journal article" date="2021" name="Syst. Appl. Microbiol.">
        <title>Roseomonas hellenica sp. nov., isolated from roots of wild-growing Alkanna tinctoria.</title>
        <authorList>
            <person name="Rat A."/>
            <person name="Naranjo H.D."/>
            <person name="Lebbe L."/>
            <person name="Cnockaert M."/>
            <person name="Krigas N."/>
            <person name="Grigoriadou K."/>
            <person name="Maloupa E."/>
            <person name="Willems A."/>
        </authorList>
    </citation>
    <scope>NUCLEOTIDE SEQUENCE [LARGE SCALE GENOMIC DNA]</scope>
    <source>
        <strain evidence="4">LMG 31523</strain>
    </source>
</reference>
<keyword evidence="4" id="KW-1185">Reference proteome</keyword>
<feature type="chain" id="PRO_5046819408" evidence="2">
    <location>
        <begin position="23"/>
        <end position="321"/>
    </location>
</feature>
<evidence type="ECO:0000256" key="2">
    <source>
        <dbReference type="SAM" id="SignalP"/>
    </source>
</evidence>
<dbReference type="PANTHER" id="PTHR42928:SF5">
    <property type="entry name" value="BLR1237 PROTEIN"/>
    <property type="match status" value="1"/>
</dbReference>
<dbReference type="Gene3D" id="3.40.190.150">
    <property type="entry name" value="Bordetella uptake gene, domain 1"/>
    <property type="match status" value="1"/>
</dbReference>
<feature type="signal peptide" evidence="2">
    <location>
        <begin position="1"/>
        <end position="22"/>
    </location>
</feature>
<evidence type="ECO:0000256" key="1">
    <source>
        <dbReference type="ARBA" id="ARBA00006987"/>
    </source>
</evidence>
<dbReference type="SUPFAM" id="SSF53850">
    <property type="entry name" value="Periplasmic binding protein-like II"/>
    <property type="match status" value="1"/>
</dbReference>
<protein>
    <submittedName>
        <fullName evidence="3">Tripartite tricarboxylate transporter substrate binding protein</fullName>
    </submittedName>
</protein>
<dbReference type="InterPro" id="IPR005064">
    <property type="entry name" value="BUG"/>
</dbReference>
<dbReference type="Gene3D" id="3.40.190.10">
    <property type="entry name" value="Periplasmic binding protein-like II"/>
    <property type="match status" value="1"/>
</dbReference>
<dbReference type="InterPro" id="IPR042100">
    <property type="entry name" value="Bug_dom1"/>
</dbReference>
<dbReference type="Pfam" id="PF03401">
    <property type="entry name" value="TctC"/>
    <property type="match status" value="1"/>
</dbReference>
<sequence length="321" mass="34069">MTRITRRAAILAAAALVRPALAQGSYPDRPVRLIVPYSAGGVADTIARVMQPKIGEHLGQALIVENRTGASGAIAAAAVAQSPPDGHTLMLEGATFATLPLVNHNLPVNYETAFIPVAQATAQPYFIAVRRDFPAEDIRGFIAEARRRPGEITYGTPGVAHIGHFMGELLQSSANIRLEHVPFRGGADASREVGAGRIDAAIISHSSLLPALQAGRARLVAVTSAERRPLAPDVPALAELFPGYDLGSWTGVFAPAATPAPILHRFTAALHHAINDAQTRERLIAGGNDPVISDMERYAAVIRRDRDVARRIVANSPSLRG</sequence>
<dbReference type="PIRSF" id="PIRSF017082">
    <property type="entry name" value="YflP"/>
    <property type="match status" value="1"/>
</dbReference>
<dbReference type="RefSeq" id="WP_211855884.1">
    <property type="nucleotide sequence ID" value="NZ_JAAGBB010000048.1"/>
</dbReference>
<name>A0ABS5F6E2_9PROT</name>
<gene>
    <name evidence="3" type="ORF">GXW71_27395</name>
</gene>
<proteinExistence type="inferred from homology"/>
<evidence type="ECO:0000313" key="3">
    <source>
        <dbReference type="EMBL" id="MBR0668109.1"/>
    </source>
</evidence>
<accession>A0ABS5F6E2</accession>